<evidence type="ECO:0000256" key="4">
    <source>
        <dbReference type="ARBA" id="ARBA00022801"/>
    </source>
</evidence>
<evidence type="ECO:0000256" key="8">
    <source>
        <dbReference type="ARBA" id="ARBA00023125"/>
    </source>
</evidence>
<dbReference type="WBParaSite" id="PSU_v2.g20109.t1">
    <property type="protein sequence ID" value="PSU_v2.g20109.t1"/>
    <property type="gene ID" value="PSU_v2.g20109"/>
</dbReference>
<evidence type="ECO:0000256" key="6">
    <source>
        <dbReference type="ARBA" id="ARBA00022840"/>
    </source>
</evidence>
<dbReference type="CDD" id="cd18003">
    <property type="entry name" value="DEXQc_SRCAP"/>
    <property type="match status" value="1"/>
</dbReference>
<dbReference type="SUPFAM" id="SSF52540">
    <property type="entry name" value="P-loop containing nucleoside triphosphate hydrolases"/>
    <property type="match status" value="2"/>
</dbReference>
<dbReference type="InterPro" id="IPR049730">
    <property type="entry name" value="SNF2/RAD54-like_C"/>
</dbReference>
<keyword evidence="4" id="KW-0378">Hydrolase</keyword>
<dbReference type="FunFam" id="3.40.50.10810:FF:000005">
    <property type="entry name" value="Photoperiod-independent early flowering 1"/>
    <property type="match status" value="1"/>
</dbReference>
<dbReference type="GO" id="GO:0016887">
    <property type="term" value="F:ATP hydrolysis activity"/>
    <property type="evidence" value="ECO:0007669"/>
    <property type="project" value="TreeGrafter"/>
</dbReference>
<dbReference type="PROSITE" id="PS51194">
    <property type="entry name" value="HELICASE_CTER"/>
    <property type="match status" value="1"/>
</dbReference>
<evidence type="ECO:0000256" key="5">
    <source>
        <dbReference type="ARBA" id="ARBA00022806"/>
    </source>
</evidence>
<dbReference type="GO" id="GO:0006338">
    <property type="term" value="P:chromatin remodeling"/>
    <property type="evidence" value="ECO:0007669"/>
    <property type="project" value="TreeGrafter"/>
</dbReference>
<proteinExistence type="inferred from homology"/>
<keyword evidence="3" id="KW-0547">Nucleotide-binding</keyword>
<dbReference type="GO" id="GO:0003677">
    <property type="term" value="F:DNA binding"/>
    <property type="evidence" value="ECO:0007669"/>
    <property type="project" value="UniProtKB-KW"/>
</dbReference>
<keyword evidence="8" id="KW-0238">DNA-binding</keyword>
<dbReference type="Proteomes" id="UP000887577">
    <property type="component" value="Unplaced"/>
</dbReference>
<feature type="domain" description="Helicase ATP-binding" evidence="11">
    <location>
        <begin position="444"/>
        <end position="609"/>
    </location>
</feature>
<dbReference type="InterPro" id="IPR038718">
    <property type="entry name" value="SNF2-like_sf"/>
</dbReference>
<keyword evidence="5" id="KW-0347">Helicase</keyword>
<dbReference type="SMART" id="SM00487">
    <property type="entry name" value="DEXDc"/>
    <property type="match status" value="1"/>
</dbReference>
<dbReference type="InterPro" id="IPR050520">
    <property type="entry name" value="INO80/SWR1_helicase"/>
</dbReference>
<dbReference type="SMART" id="SM00490">
    <property type="entry name" value="HELICc"/>
    <property type="match status" value="1"/>
</dbReference>
<evidence type="ECO:0000256" key="1">
    <source>
        <dbReference type="ARBA" id="ARBA00004123"/>
    </source>
</evidence>
<evidence type="ECO:0000256" key="9">
    <source>
        <dbReference type="ARBA" id="ARBA00023242"/>
    </source>
</evidence>
<dbReference type="Pfam" id="PF00176">
    <property type="entry name" value="SNF2-rel_dom"/>
    <property type="match status" value="1"/>
</dbReference>
<dbReference type="GO" id="GO:0004386">
    <property type="term" value="F:helicase activity"/>
    <property type="evidence" value="ECO:0007669"/>
    <property type="project" value="UniProtKB-KW"/>
</dbReference>
<feature type="region of interest" description="Disordered" evidence="10">
    <location>
        <begin position="1"/>
        <end position="38"/>
    </location>
</feature>
<evidence type="ECO:0000313" key="13">
    <source>
        <dbReference type="Proteomes" id="UP000887577"/>
    </source>
</evidence>
<dbReference type="InterPro" id="IPR000330">
    <property type="entry name" value="SNF2_N"/>
</dbReference>
<dbReference type="PANTHER" id="PTHR45685:SF1">
    <property type="entry name" value="HELICASE SRCAP"/>
    <property type="match status" value="1"/>
</dbReference>
<dbReference type="CDD" id="cd18793">
    <property type="entry name" value="SF2_C_SNF"/>
    <property type="match status" value="1"/>
</dbReference>
<evidence type="ECO:0000256" key="10">
    <source>
        <dbReference type="SAM" id="MobiDB-lite"/>
    </source>
</evidence>
<keyword evidence="7" id="KW-0156">Chromatin regulator</keyword>
<dbReference type="GO" id="GO:0042393">
    <property type="term" value="F:histone binding"/>
    <property type="evidence" value="ECO:0007669"/>
    <property type="project" value="TreeGrafter"/>
</dbReference>
<comment type="similarity">
    <text evidence="2">Belongs to the SNF2/RAD54 helicase family. SWR1 subfamily.</text>
</comment>
<feature type="compositionally biased region" description="Polar residues" evidence="10">
    <location>
        <begin position="370"/>
        <end position="382"/>
    </location>
</feature>
<dbReference type="InterPro" id="IPR027417">
    <property type="entry name" value="P-loop_NTPase"/>
</dbReference>
<dbReference type="GO" id="GO:0005524">
    <property type="term" value="F:ATP binding"/>
    <property type="evidence" value="ECO:0007669"/>
    <property type="project" value="UniProtKB-KW"/>
</dbReference>
<protein>
    <submittedName>
        <fullName evidence="14">Helicase SWR1</fullName>
    </submittedName>
</protein>
<dbReference type="AlphaFoldDB" id="A0A914YMF7"/>
<evidence type="ECO:0000259" key="12">
    <source>
        <dbReference type="PROSITE" id="PS51194"/>
    </source>
</evidence>
<keyword evidence="6" id="KW-0067">ATP-binding</keyword>
<dbReference type="Gene3D" id="1.20.120.850">
    <property type="entry name" value="SWI2/SNF2 ATPases, N-terminal domain"/>
    <property type="match status" value="1"/>
</dbReference>
<evidence type="ECO:0000256" key="2">
    <source>
        <dbReference type="ARBA" id="ARBA00009220"/>
    </source>
</evidence>
<keyword evidence="13" id="KW-1185">Reference proteome</keyword>
<dbReference type="Gene3D" id="3.40.50.300">
    <property type="entry name" value="P-loop containing nucleotide triphosphate hydrolases"/>
    <property type="match status" value="1"/>
</dbReference>
<dbReference type="Pfam" id="PF00271">
    <property type="entry name" value="Helicase_C"/>
    <property type="match status" value="1"/>
</dbReference>
<evidence type="ECO:0000256" key="3">
    <source>
        <dbReference type="ARBA" id="ARBA00022741"/>
    </source>
</evidence>
<reference evidence="14" key="1">
    <citation type="submission" date="2022-11" db="UniProtKB">
        <authorList>
            <consortium name="WormBaseParasite"/>
        </authorList>
    </citation>
    <scope>IDENTIFICATION</scope>
</reference>
<evidence type="ECO:0000259" key="11">
    <source>
        <dbReference type="PROSITE" id="PS51192"/>
    </source>
</evidence>
<dbReference type="InterPro" id="IPR001650">
    <property type="entry name" value="Helicase_C-like"/>
</dbReference>
<keyword evidence="9" id="KW-0539">Nucleus</keyword>
<dbReference type="InterPro" id="IPR014001">
    <property type="entry name" value="Helicase_ATP-bd"/>
</dbReference>
<name>A0A914YMF7_9BILA</name>
<accession>A0A914YMF7</accession>
<sequence>MLNGNISEEESRTKNVFNGDINDGAGTSMSDKDRNQDHISDKNDIWDVSAGLKELESFLSADFHCNNVKANLAFVAAYISTKDEDNELKMFSTKLKLNETQKEAIEFLKDLDKDGIYDIDYKSIQPPQSKSKSTLNYWDSFKQEHRWIGKEQKNLEKWQRKWTRKLAKECQKKAIERGKSDELLKTKEETTAKKGAAKVAGIIEEFWKNIAKVAHFYELKLREDVEQKRLESQLMNVIDRSSTLTQLMIPGSKKKNAELEGLSQDPEDLDSLLASLPPEYLAAISANVDFEEKIEHVSLSEVIPRRPSPIKSPNKISTNGFKEADLPLKDTNGFGEKRKANNRLSLSPPKAKKSKLVDDDDVETPMDTDIPSNETTDESLNQPLQAQASATSLHDEEMNDLAKVAESFRPTGSTYETAKVRTEVPSILFATLREYQHIGLDWLSSLFENKLNGILADEMGLGKTVQTISFLAHLAENKKIWGPSLIVVPTSVLLNWEREFKRFCPSLKVLTYFGSTKERQEKRKGWKKPNSFNICITSYDLYIRDSRMFKWRAWQCLVLDEAHNIKNSKSLRWNKLLSLRTRIRLLLTGTPLQNNLMELWSLLYFLMPSVFSSQDDFKNWFNDPMSAMAEGAAEYNSQIVDKLHTVLRPFILRRLKCEVEKQMPLKLERVIFCPLARIQRNMYNQFIRQKETIDTLRGGSAISVMNIVMQLRKCCNHPNLFYPITCTAPTALPKLSLPYPNIINEIEEKDETTILLRLLKSDFIDENNNLLPLIASMFFQPKEKELFQRSVYPKSGLEKFKLTKVKTIKKYDFDEPSKKMQWLWNITKSVRDEIYGRHDALEINLYEPVERHFNNIHCKFVRKYSFPTSPVYAFYPSCSLLPSNNPIQEIVCDKILEDEDPLVSDIHYAGLIQYPDPKLVELDCGKLRMLAKLLRELKQGGHRCLIFTQMSKMLDILEVFLSHQKYPYFRLDGSTQIQQRQVLMDRFNADPRVFAFILSTRSGGIGMNLTGADTVIFYDSDWNPTMDAQAQDRCHRIGQTRNVVIYRLISSHTIEENILKKATHKRRLGEMALDEGDFNSKFVEKNNVRELFEGEEALKGIIDNCEVSLNVKDMEKVMYNVEDAADVAAAQELKKEIGDEEETEAAPEDFKEAILSQLPPVQRRAFITYLDEQMPEINERLKREFDL</sequence>
<dbReference type="PANTHER" id="PTHR45685">
    <property type="entry name" value="HELICASE SRCAP-RELATED"/>
    <property type="match status" value="1"/>
</dbReference>
<dbReference type="Gene3D" id="3.40.50.10810">
    <property type="entry name" value="Tandem AAA-ATPase domain"/>
    <property type="match status" value="1"/>
</dbReference>
<dbReference type="GO" id="GO:0000812">
    <property type="term" value="C:Swr1 complex"/>
    <property type="evidence" value="ECO:0007669"/>
    <property type="project" value="TreeGrafter"/>
</dbReference>
<feature type="domain" description="Helicase C-terminal" evidence="12">
    <location>
        <begin position="929"/>
        <end position="1089"/>
    </location>
</feature>
<evidence type="ECO:0000313" key="14">
    <source>
        <dbReference type="WBParaSite" id="PSU_v2.g20109.t1"/>
    </source>
</evidence>
<dbReference type="PROSITE" id="PS51192">
    <property type="entry name" value="HELICASE_ATP_BIND_1"/>
    <property type="match status" value="1"/>
</dbReference>
<evidence type="ECO:0000256" key="7">
    <source>
        <dbReference type="ARBA" id="ARBA00022853"/>
    </source>
</evidence>
<comment type="subcellular location">
    <subcellularLocation>
        <location evidence="1">Nucleus</location>
    </subcellularLocation>
</comment>
<feature type="region of interest" description="Disordered" evidence="10">
    <location>
        <begin position="305"/>
        <end position="382"/>
    </location>
</feature>
<organism evidence="13 14">
    <name type="scientific">Panagrolaimus superbus</name>
    <dbReference type="NCBI Taxonomy" id="310955"/>
    <lineage>
        <taxon>Eukaryota</taxon>
        <taxon>Metazoa</taxon>
        <taxon>Ecdysozoa</taxon>
        <taxon>Nematoda</taxon>
        <taxon>Chromadorea</taxon>
        <taxon>Rhabditida</taxon>
        <taxon>Tylenchina</taxon>
        <taxon>Panagrolaimomorpha</taxon>
        <taxon>Panagrolaimoidea</taxon>
        <taxon>Panagrolaimidae</taxon>
        <taxon>Panagrolaimus</taxon>
    </lineage>
</organism>